<evidence type="ECO:0000256" key="2">
    <source>
        <dbReference type="SAM" id="Phobius"/>
    </source>
</evidence>
<reference evidence="5" key="1">
    <citation type="submission" date="2016-10" db="EMBL/GenBank/DDBJ databases">
        <authorList>
            <person name="Varghese N."/>
            <person name="Submissions S."/>
        </authorList>
    </citation>
    <scope>NUCLEOTIDE SEQUENCE [LARGE SCALE GENOMIC DNA]</scope>
    <source>
        <strain evidence="5">KPR-1</strain>
    </source>
</reference>
<keyword evidence="2" id="KW-0472">Membrane</keyword>
<protein>
    <recommendedName>
        <fullName evidence="3">DUF3566 domain-containing protein</fullName>
    </recommendedName>
</protein>
<dbReference type="OrthoDB" id="3240216at2"/>
<feature type="transmembrane region" description="Helical" evidence="2">
    <location>
        <begin position="76"/>
        <end position="99"/>
    </location>
</feature>
<keyword evidence="2" id="KW-1133">Transmembrane helix</keyword>
<evidence type="ECO:0000259" key="3">
    <source>
        <dbReference type="Pfam" id="PF12089"/>
    </source>
</evidence>
<gene>
    <name evidence="4" type="ORF">SAMN02910418_02052</name>
</gene>
<dbReference type="EMBL" id="FNQV01000013">
    <property type="protein sequence ID" value="SEA63406.1"/>
    <property type="molecule type" value="Genomic_DNA"/>
</dbReference>
<name>A0A1H4CSS8_9ACTO</name>
<accession>A0A1H4CSS8</accession>
<evidence type="ECO:0000313" key="5">
    <source>
        <dbReference type="Proteomes" id="UP000199288"/>
    </source>
</evidence>
<feature type="compositionally biased region" description="Acidic residues" evidence="1">
    <location>
        <begin position="20"/>
        <end position="30"/>
    </location>
</feature>
<feature type="domain" description="DUF3566" evidence="3">
    <location>
        <begin position="65"/>
        <end position="175"/>
    </location>
</feature>
<feature type="region of interest" description="Disordered" evidence="1">
    <location>
        <begin position="1"/>
        <end position="34"/>
    </location>
</feature>
<dbReference type="RefSeq" id="WP_092565566.1">
    <property type="nucleotide sequence ID" value="NZ_FNQV01000013.1"/>
</dbReference>
<evidence type="ECO:0000313" key="4">
    <source>
        <dbReference type="EMBL" id="SEA63406.1"/>
    </source>
</evidence>
<dbReference type="InterPro" id="IPR021949">
    <property type="entry name" value="DUF3566_TM"/>
</dbReference>
<keyword evidence="5" id="KW-1185">Reference proteome</keyword>
<keyword evidence="2" id="KW-0812">Transmembrane</keyword>
<evidence type="ECO:0000256" key="1">
    <source>
        <dbReference type="SAM" id="MobiDB-lite"/>
    </source>
</evidence>
<dbReference type="AlphaFoldDB" id="A0A1H4CSS8"/>
<dbReference type="Pfam" id="PF12089">
    <property type="entry name" value="DUF3566"/>
    <property type="match status" value="1"/>
</dbReference>
<proteinExistence type="predicted"/>
<organism evidence="4 5">
    <name type="scientific">Bowdeniella nasicola</name>
    <dbReference type="NCBI Taxonomy" id="208480"/>
    <lineage>
        <taxon>Bacteria</taxon>
        <taxon>Bacillati</taxon>
        <taxon>Actinomycetota</taxon>
        <taxon>Actinomycetes</taxon>
        <taxon>Actinomycetales</taxon>
        <taxon>Actinomycetaceae</taxon>
        <taxon>Bowdeniella</taxon>
    </lineage>
</organism>
<dbReference type="Proteomes" id="UP000199288">
    <property type="component" value="Unassembled WGS sequence"/>
</dbReference>
<sequence>MSQDNTNEDRPRLVSPPPPSEDDVLTYDEAGDVREPAEVDEPRTGFFARRGTGETTGLAVDYRIIQRVDPWSVMKLGFLLSIAIGVMTVIAAALVWLLLDSFQVFAQITKIIGEIDTSSGEFSKLLGYLHFDKVISLATIVAIANTILLTVLMTIGAFLYNIVASLVGGIHVTLVEE</sequence>
<feature type="transmembrane region" description="Helical" evidence="2">
    <location>
        <begin position="134"/>
        <end position="160"/>
    </location>
</feature>